<evidence type="ECO:0000313" key="14">
    <source>
        <dbReference type="EnsemblMetazoa" id="G30128.1:cds"/>
    </source>
</evidence>
<keyword evidence="10" id="KW-0539">Nucleus</keyword>
<feature type="compositionally biased region" description="Basic and acidic residues" evidence="12">
    <location>
        <begin position="1449"/>
        <end position="1459"/>
    </location>
</feature>
<feature type="compositionally biased region" description="Basic residues" evidence="12">
    <location>
        <begin position="942"/>
        <end position="953"/>
    </location>
</feature>
<feature type="compositionally biased region" description="Basic and acidic residues" evidence="12">
    <location>
        <begin position="167"/>
        <end position="182"/>
    </location>
</feature>
<feature type="compositionally biased region" description="Basic residues" evidence="12">
    <location>
        <begin position="1191"/>
        <end position="1202"/>
    </location>
</feature>
<feature type="compositionally biased region" description="Basic residues" evidence="12">
    <location>
        <begin position="273"/>
        <end position="283"/>
    </location>
</feature>
<feature type="domain" description="C2H2-type" evidence="13">
    <location>
        <begin position="862"/>
        <end position="891"/>
    </location>
</feature>
<dbReference type="FunFam" id="3.30.160.60:FF:001480">
    <property type="entry name" value="Si:cabz01071911.3"/>
    <property type="match status" value="1"/>
</dbReference>
<feature type="compositionally biased region" description="Basic residues" evidence="12">
    <location>
        <begin position="378"/>
        <end position="390"/>
    </location>
</feature>
<feature type="compositionally biased region" description="Acidic residues" evidence="12">
    <location>
        <begin position="469"/>
        <end position="480"/>
    </location>
</feature>
<feature type="region of interest" description="Disordered" evidence="12">
    <location>
        <begin position="985"/>
        <end position="1006"/>
    </location>
</feature>
<evidence type="ECO:0000313" key="15">
    <source>
        <dbReference type="Proteomes" id="UP000005408"/>
    </source>
</evidence>
<feature type="compositionally biased region" description="Basic residues" evidence="12">
    <location>
        <begin position="229"/>
        <end position="240"/>
    </location>
</feature>
<dbReference type="GO" id="GO:0005634">
    <property type="term" value="C:nucleus"/>
    <property type="evidence" value="ECO:0007669"/>
    <property type="project" value="UniProtKB-SubCell"/>
</dbReference>
<keyword evidence="4" id="KW-0677">Repeat</keyword>
<reference evidence="14" key="1">
    <citation type="submission" date="2022-08" db="UniProtKB">
        <authorList>
            <consortium name="EnsemblMetazoa"/>
        </authorList>
    </citation>
    <scope>IDENTIFICATION</scope>
    <source>
        <strain evidence="14">05x7-T-G4-1.051#20</strain>
    </source>
</reference>
<keyword evidence="9" id="KW-0804">Transcription</keyword>
<feature type="region of interest" description="Disordered" evidence="12">
    <location>
        <begin position="942"/>
        <end position="972"/>
    </location>
</feature>
<dbReference type="PROSITE" id="PS50157">
    <property type="entry name" value="ZINC_FINGER_C2H2_2"/>
    <property type="match status" value="8"/>
</dbReference>
<feature type="compositionally biased region" description="Polar residues" evidence="12">
    <location>
        <begin position="1434"/>
        <end position="1445"/>
    </location>
</feature>
<feature type="compositionally biased region" description="Basic residues" evidence="12">
    <location>
        <begin position="413"/>
        <end position="422"/>
    </location>
</feature>
<feature type="compositionally biased region" description="Basic and acidic residues" evidence="12">
    <location>
        <begin position="1347"/>
        <end position="1384"/>
    </location>
</feature>
<dbReference type="PROSITE" id="PS00028">
    <property type="entry name" value="ZINC_FINGER_C2H2_1"/>
    <property type="match status" value="8"/>
</dbReference>
<feature type="compositionally biased region" description="Basic residues" evidence="12">
    <location>
        <begin position="301"/>
        <end position="314"/>
    </location>
</feature>
<organism evidence="14 15">
    <name type="scientific">Magallana gigas</name>
    <name type="common">Pacific oyster</name>
    <name type="synonym">Crassostrea gigas</name>
    <dbReference type="NCBI Taxonomy" id="29159"/>
    <lineage>
        <taxon>Eukaryota</taxon>
        <taxon>Metazoa</taxon>
        <taxon>Spiralia</taxon>
        <taxon>Lophotrochozoa</taxon>
        <taxon>Mollusca</taxon>
        <taxon>Bivalvia</taxon>
        <taxon>Autobranchia</taxon>
        <taxon>Pteriomorphia</taxon>
        <taxon>Ostreida</taxon>
        <taxon>Ostreoidea</taxon>
        <taxon>Ostreidae</taxon>
        <taxon>Magallana</taxon>
    </lineage>
</organism>
<feature type="compositionally biased region" description="Basic residues" evidence="12">
    <location>
        <begin position="444"/>
        <end position="454"/>
    </location>
</feature>
<evidence type="ECO:0000256" key="6">
    <source>
        <dbReference type="ARBA" id="ARBA00022833"/>
    </source>
</evidence>
<feature type="compositionally biased region" description="Polar residues" evidence="12">
    <location>
        <begin position="1534"/>
        <end position="1554"/>
    </location>
</feature>
<dbReference type="Proteomes" id="UP000005408">
    <property type="component" value="Unassembled WGS sequence"/>
</dbReference>
<feature type="compositionally biased region" description="Basic residues" evidence="12">
    <location>
        <begin position="1212"/>
        <end position="1223"/>
    </location>
</feature>
<feature type="compositionally biased region" description="Basic and acidic residues" evidence="12">
    <location>
        <begin position="593"/>
        <end position="607"/>
    </location>
</feature>
<comment type="similarity">
    <text evidence="2">Belongs to the krueppel C2H2-type zinc-finger protein family.</text>
</comment>
<feature type="compositionally biased region" description="Basic and acidic residues" evidence="12">
    <location>
        <begin position="403"/>
        <end position="412"/>
    </location>
</feature>
<feature type="region of interest" description="Disordered" evidence="12">
    <location>
        <begin position="1650"/>
        <end position="1673"/>
    </location>
</feature>
<feature type="compositionally biased region" description="Basic residues" evidence="12">
    <location>
        <begin position="1108"/>
        <end position="1120"/>
    </location>
</feature>
<feature type="compositionally biased region" description="Basic and acidic residues" evidence="12">
    <location>
        <begin position="558"/>
        <end position="567"/>
    </location>
</feature>
<feature type="compositionally biased region" description="Pro residues" evidence="12">
    <location>
        <begin position="1399"/>
        <end position="1408"/>
    </location>
</feature>
<dbReference type="InterPro" id="IPR036236">
    <property type="entry name" value="Znf_C2H2_sf"/>
</dbReference>
<feature type="compositionally biased region" description="Basic and acidic residues" evidence="12">
    <location>
        <begin position="1496"/>
        <end position="1512"/>
    </location>
</feature>
<feature type="domain" description="C2H2-type" evidence="13">
    <location>
        <begin position="710"/>
        <end position="737"/>
    </location>
</feature>
<feature type="compositionally biased region" description="Basic and acidic residues" evidence="12">
    <location>
        <begin position="1307"/>
        <end position="1322"/>
    </location>
</feature>
<evidence type="ECO:0000256" key="9">
    <source>
        <dbReference type="ARBA" id="ARBA00023163"/>
    </source>
</evidence>
<feature type="compositionally biased region" description="Acidic residues" evidence="12">
    <location>
        <begin position="1289"/>
        <end position="1306"/>
    </location>
</feature>
<evidence type="ECO:0000256" key="11">
    <source>
        <dbReference type="PROSITE-ProRule" id="PRU00042"/>
    </source>
</evidence>
<feature type="domain" description="C2H2-type" evidence="13">
    <location>
        <begin position="830"/>
        <end position="860"/>
    </location>
</feature>
<dbReference type="Pfam" id="PF00096">
    <property type="entry name" value="zf-C2H2"/>
    <property type="match status" value="3"/>
</dbReference>
<feature type="compositionally biased region" description="Acidic residues" evidence="12">
    <location>
        <begin position="317"/>
        <end position="336"/>
    </location>
</feature>
<feature type="compositionally biased region" description="Basic and acidic residues" evidence="12">
    <location>
        <begin position="1624"/>
        <end position="1636"/>
    </location>
</feature>
<evidence type="ECO:0000256" key="1">
    <source>
        <dbReference type="ARBA" id="ARBA00004123"/>
    </source>
</evidence>
<dbReference type="Gene3D" id="3.30.160.60">
    <property type="entry name" value="Classic Zinc Finger"/>
    <property type="match status" value="9"/>
</dbReference>
<sequence>MRTYKEPKRIDKPRIRDSAIRQLNDAAKFAAIHSAAVSLREEEEARKREESERPSGSCENHVIQDFSVEKNLVINSQTESYKTEVSLTTGTVTITEVANKPFPLSSSEPKNQADDKDSSFSSSLSSIPTDSYISSDGKLSDLDNSGISTHDPPLSPQRVTENGVDEEERKSDPEEEVLEKKNSALVSVEKKKAPKPLKKKAPTEGVIKKSPKEKAKKKVNKNSPEVKPVKGKNVKGKKKASPKEIHDDSCALDTSFGESSKTDESGASVSPRASKRTPKKNRKYHSDEEGQFQNMDDGSPSRKRSPRAVKKRKINFNEDDDDDFEDERFDFDLDMDLPEKVEIAKPKPPPKKRKKVELNSEIGENDNEAMVTDDLIPKPKKTKGLKKAKTKINSDDLVPDQTENEKGKESPPKKKKTVKKKKMENDKANESVEKASAMTVDKPPKKKRAPKKKVEKNVESKEGVGLGGDDGEEENEDGAEPEEKKEPVLISCPLCGQVSRSKSAYTRHIRRCVDIPRTDNGVGKSSSGDGAKVKEEKLVEESVVKVEKDNDNDALLKSSEDNEVKPIEEEEEEDEEKDHLDSSFDISGDEENEDKKPGESKPEESGPKKTINIETLMKKQGPDTTYKCEHCDYATPKRAMLGRHLRTHGIYVCLRCNFIYNSKDVLKEHVLQEHKDRADYKLCRKCSRYIRCHEISLEKHMEECTGPVPFKCKFCEKEFKYESSLKSHIIRHDPDAPKRFNCPQCTYKSNYKANLKKHLKNIHNTERVKKEYPCTFENCEKKFHTEDNLKRHMKFHSDVRNYPCPQCPKRFKTSAALRGHVIVHDPARPFKCNINDCTKDFRSKKLLKNHKEEFHNMTDKKFPCDFEGCTFTFFKRSHLQRHKISHTGERKFGCSVCGKAFRHADNLKVHMRQHTNEKPVACELCSFTCRQKSSLQYHLHKFHGIPPKPKKPKKPVDASMNSSSNDSKPILSSLEFKENQKDLMEKAESSFDNKNFTPKKRENPMDLYEFRSDEEFDDDSVLMPLRQDKTSTPIRHEKISFLSQTSKSDLLDRTSKSLDFEDDKLSDIDTQKDSKEPEDQKKKKKLQIKMEENMEEEDEPVKTTAKTQKPKKTAGRKKKGKASENKGQPHSDNEENSKLEKSFEIEEKPSKPKAKRGRKPKSKPEPVTGSTVESTETAADNTEPEKAPVKPPRKKPGPKPKNKAPPAEDTKSKKKRGPKKKKPQVNDDLTEEESTQTQKKKRKYVRKKKADKLVEEKTKGRRKPEGAESQETEEEDTIIYSELEHNTANEDDGEATEIEGFNDDEAENKSPDSVKSVGRESPQEEVEKEPEEKEEEEEAAEEDLEEGKEKEMMVEEKEKVEEVMETKEVKEEEDKRTSEVESDRVSSGIDTDFEDDLKPPPAPRPPPVVESDEGDIESGPEDMDTPGRDFESTPPKSVQNHSVQSLPGRDYESTPRDYESTPPKSVPPDNVPNYGSNENKNDVMSPPSKGYSSVEAAKRDLSIDSQNEDREMSNPVPSNISYPQAGSVELPPSVASNPPQGSQSNTGYGSQSESAMPEVDKDYLGQYLQQFDSGGRSSDDNSRLNPSVERPPEHINIPPSPQDKELPPLNLSSSVPPLNLSTTPDRDSMHTKGADLSNKRMEILTCDRQQEEHFQQRSENPTRTSERIPDNVYEGFPTMNSYIPGSRENPSLFPPTTTGSSSYAFSESDSILQRQRMTTPFLTQSDPNALQNLHRMADSALTANNPASLLRRPTTVPSREEIFPPPSAVSQTMARNPFHTSWTSQDVRHPHWSQASYLQRPGGSTTNPLFPKDNYLSGRDFMFDTSRRSVTERNMFPGLPQTQRPDLSHETFPGFEFGYFGGHGYPGAPPLDYTRSSTQTAAQKTLDERYRQSATGMSDFRTLPPSSSSDMFRSMNPSFNFDKYMYSRDPVYHPQHVGDTTNSPFLTPGVPSQHAMFERDYTRGFYHQNSPYSFMNDKPYAAAAAAASAKLTHPSTPGMGQERDFVPRPNTAAAAAADSQIPMQDPYRHPMLYNMMNRYFES</sequence>
<keyword evidence="5 11" id="KW-0863">Zinc-finger</keyword>
<feature type="compositionally biased region" description="Acidic residues" evidence="12">
    <location>
        <begin position="1323"/>
        <end position="1346"/>
    </location>
</feature>
<feature type="compositionally biased region" description="Basic and acidic residues" evidence="12">
    <location>
        <begin position="1026"/>
        <end position="1039"/>
    </location>
</feature>
<dbReference type="PANTHER" id="PTHR24379:SF127">
    <property type="entry name" value="BLOODY FINGERS-RELATED"/>
    <property type="match status" value="1"/>
</dbReference>
<feature type="domain" description="C2H2-type" evidence="13">
    <location>
        <begin position="772"/>
        <end position="801"/>
    </location>
</feature>
<feature type="domain" description="C2H2-type" evidence="13">
    <location>
        <begin position="626"/>
        <end position="648"/>
    </location>
</feature>
<protein>
    <recommendedName>
        <fullName evidence="13">C2H2-type domain-containing protein</fullName>
    </recommendedName>
</protein>
<evidence type="ECO:0000256" key="8">
    <source>
        <dbReference type="ARBA" id="ARBA00023125"/>
    </source>
</evidence>
<feature type="region of interest" description="Disordered" evidence="12">
    <location>
        <begin position="1019"/>
        <end position="1636"/>
    </location>
</feature>
<feature type="compositionally biased region" description="Low complexity" evidence="12">
    <location>
        <begin position="119"/>
        <end position="136"/>
    </location>
</feature>
<dbReference type="OMA" id="ERNMFAS"/>
<name>A0A8W8LUF5_MAGGI</name>
<feature type="compositionally biased region" description="Basic and acidic residues" evidence="12">
    <location>
        <begin position="423"/>
        <end position="433"/>
    </location>
</feature>
<dbReference type="GO" id="GO:0008270">
    <property type="term" value="F:zinc ion binding"/>
    <property type="evidence" value="ECO:0007669"/>
    <property type="project" value="UniProtKB-KW"/>
</dbReference>
<keyword evidence="6" id="KW-0862">Zinc</keyword>
<dbReference type="GO" id="GO:0000977">
    <property type="term" value="F:RNA polymerase II transcription regulatory region sequence-specific DNA binding"/>
    <property type="evidence" value="ECO:0007669"/>
    <property type="project" value="TreeGrafter"/>
</dbReference>
<feature type="domain" description="C2H2-type" evidence="13">
    <location>
        <begin position="740"/>
        <end position="768"/>
    </location>
</feature>
<dbReference type="EnsemblMetazoa" id="G30128.1">
    <property type="protein sequence ID" value="G30128.1:cds"/>
    <property type="gene ID" value="G30128"/>
</dbReference>
<proteinExistence type="inferred from homology"/>
<feature type="compositionally biased region" description="Basic residues" evidence="12">
    <location>
        <begin position="1238"/>
        <end position="1250"/>
    </location>
</feature>
<feature type="compositionally biased region" description="Basic and acidic residues" evidence="12">
    <location>
        <begin position="1251"/>
        <end position="1266"/>
    </location>
</feature>
<feature type="domain" description="C2H2-type" evidence="13">
    <location>
        <begin position="802"/>
        <end position="829"/>
    </location>
</feature>
<comment type="subcellular location">
    <subcellularLocation>
        <location evidence="1">Nucleus</location>
    </subcellularLocation>
</comment>
<feature type="compositionally biased region" description="Basic and acidic residues" evidence="12">
    <location>
        <begin position="1049"/>
        <end position="1081"/>
    </location>
</feature>
<feature type="compositionally biased region" description="Acidic residues" evidence="12">
    <location>
        <begin position="1268"/>
        <end position="1277"/>
    </location>
</feature>
<feature type="compositionally biased region" description="Polar residues" evidence="12">
    <location>
        <begin position="1168"/>
        <end position="1180"/>
    </location>
</feature>
<evidence type="ECO:0000256" key="5">
    <source>
        <dbReference type="ARBA" id="ARBA00022771"/>
    </source>
</evidence>
<dbReference type="SUPFAM" id="SSF57667">
    <property type="entry name" value="beta-beta-alpha zinc fingers"/>
    <property type="match status" value="6"/>
</dbReference>
<evidence type="ECO:0000256" key="10">
    <source>
        <dbReference type="ARBA" id="ARBA00023242"/>
    </source>
</evidence>
<feature type="region of interest" description="Disordered" evidence="12">
    <location>
        <begin position="39"/>
        <end position="62"/>
    </location>
</feature>
<feature type="compositionally biased region" description="Acidic residues" evidence="12">
    <location>
        <begin position="1410"/>
        <end position="1424"/>
    </location>
</feature>
<evidence type="ECO:0000256" key="4">
    <source>
        <dbReference type="ARBA" id="ARBA00022737"/>
    </source>
</evidence>
<dbReference type="SMART" id="SM00355">
    <property type="entry name" value="ZnF_C2H2"/>
    <property type="match status" value="11"/>
</dbReference>
<evidence type="ECO:0000256" key="3">
    <source>
        <dbReference type="ARBA" id="ARBA00022723"/>
    </source>
</evidence>
<dbReference type="PANTHER" id="PTHR24379">
    <property type="entry name" value="KRAB AND ZINC FINGER DOMAIN-CONTAINING"/>
    <property type="match status" value="1"/>
</dbReference>
<dbReference type="InterPro" id="IPR013087">
    <property type="entry name" value="Znf_C2H2_type"/>
</dbReference>
<feature type="compositionally biased region" description="Basic and acidic residues" evidence="12">
    <location>
        <begin position="39"/>
        <end position="53"/>
    </location>
</feature>
<feature type="compositionally biased region" description="Low complexity" evidence="12">
    <location>
        <begin position="1607"/>
        <end position="1623"/>
    </location>
</feature>
<feature type="compositionally biased region" description="Polar residues" evidence="12">
    <location>
        <begin position="1515"/>
        <end position="1524"/>
    </location>
</feature>
<keyword evidence="15" id="KW-1185">Reference proteome</keyword>
<evidence type="ECO:0000256" key="2">
    <source>
        <dbReference type="ARBA" id="ARBA00006991"/>
    </source>
</evidence>
<dbReference type="GO" id="GO:0000981">
    <property type="term" value="F:DNA-binding transcription factor activity, RNA polymerase II-specific"/>
    <property type="evidence" value="ECO:0007669"/>
    <property type="project" value="TreeGrafter"/>
</dbReference>
<keyword evidence="3" id="KW-0479">Metal-binding</keyword>
<feature type="compositionally biased region" description="Basic and acidic residues" evidence="12">
    <location>
        <begin position="1121"/>
        <end position="1150"/>
    </location>
</feature>
<feature type="region of interest" description="Disordered" evidence="12">
    <location>
        <begin position="98"/>
        <end position="611"/>
    </location>
</feature>
<accession>A0A8W8LUF5</accession>
<feature type="compositionally biased region" description="Basic residues" evidence="12">
    <location>
        <begin position="1151"/>
        <end position="1161"/>
    </location>
</feature>
<evidence type="ECO:0000259" key="13">
    <source>
        <dbReference type="PROSITE" id="PS50157"/>
    </source>
</evidence>
<evidence type="ECO:0000256" key="7">
    <source>
        <dbReference type="ARBA" id="ARBA00023015"/>
    </source>
</evidence>
<feature type="compositionally biased region" description="Basic and acidic residues" evidence="12">
    <location>
        <begin position="531"/>
        <end position="551"/>
    </location>
</feature>
<evidence type="ECO:0000256" key="12">
    <source>
        <dbReference type="SAM" id="MobiDB-lite"/>
    </source>
</evidence>
<keyword evidence="7" id="KW-0805">Transcription regulation</keyword>
<keyword evidence="8" id="KW-0238">DNA-binding</keyword>
<feature type="domain" description="C2H2-type" evidence="13">
    <location>
        <begin position="892"/>
        <end position="919"/>
    </location>
</feature>
<dbReference type="OrthoDB" id="6271419at2759"/>